<dbReference type="OrthoDB" id="6657864at2"/>
<accession>A0A1G8DBQ9</accession>
<proteinExistence type="predicted"/>
<evidence type="ECO:0000256" key="1">
    <source>
        <dbReference type="SAM" id="Phobius"/>
    </source>
</evidence>
<evidence type="ECO:0000313" key="3">
    <source>
        <dbReference type="Proteomes" id="UP000198822"/>
    </source>
</evidence>
<keyword evidence="1" id="KW-1133">Transmembrane helix</keyword>
<dbReference type="AlphaFoldDB" id="A0A1G8DBQ9"/>
<feature type="transmembrane region" description="Helical" evidence="1">
    <location>
        <begin position="19"/>
        <end position="40"/>
    </location>
</feature>
<dbReference type="STRING" id="399736.SAMN04489720_1589"/>
<keyword evidence="3" id="KW-1185">Reference proteome</keyword>
<dbReference type="RefSeq" id="WP_092503980.1">
    <property type="nucleotide sequence ID" value="NZ_LT629695.1"/>
</dbReference>
<organism evidence="2 3">
    <name type="scientific">Agrococcus jejuensis</name>
    <dbReference type="NCBI Taxonomy" id="399736"/>
    <lineage>
        <taxon>Bacteria</taxon>
        <taxon>Bacillati</taxon>
        <taxon>Actinomycetota</taxon>
        <taxon>Actinomycetes</taxon>
        <taxon>Micrococcales</taxon>
        <taxon>Microbacteriaceae</taxon>
        <taxon>Agrococcus</taxon>
    </lineage>
</organism>
<gene>
    <name evidence="2" type="ORF">SAMN04489720_1589</name>
</gene>
<sequence>MTDPAASETPSRRPSTRRLVLTVVGGVALVGLIAAGAVAFRTTGPDPRAVVVEYVEAIRDGDVAAANALTSGYDAPVGSLDDAERITDVTVSTESVRSEEEAPRRETFAVSYVVAGETVETELTVTQVGGSEPRWSLDDSLERRVDVALAETGGDVLVSVDAVVAGETLGLSPFRTGELHLYPGVYALEPTAGSVTSAEGVEVVVVDRDVAVEVPVTPTDALATLVEEEALTALADCVAGEVSVNLRCGTLLLGLDSEIVQTLGIRTGSDAEAYEGVVWTVESSSTEQPADDAWAVEVSAVVRATYPSGAATASVDFPVQASWSAADAADEEPAVTVSWFDPTEG</sequence>
<keyword evidence="1" id="KW-0472">Membrane</keyword>
<keyword evidence="1" id="KW-0812">Transmembrane</keyword>
<name>A0A1G8DBQ9_9MICO</name>
<dbReference type="EMBL" id="LT629695">
    <property type="protein sequence ID" value="SDH55115.1"/>
    <property type="molecule type" value="Genomic_DNA"/>
</dbReference>
<protein>
    <submittedName>
        <fullName evidence="2">Uncharacterized protein</fullName>
    </submittedName>
</protein>
<dbReference type="Proteomes" id="UP000198822">
    <property type="component" value="Chromosome I"/>
</dbReference>
<reference evidence="3" key="1">
    <citation type="submission" date="2016-10" db="EMBL/GenBank/DDBJ databases">
        <authorList>
            <person name="Varghese N."/>
            <person name="Submissions S."/>
        </authorList>
    </citation>
    <scope>NUCLEOTIDE SEQUENCE [LARGE SCALE GENOMIC DNA]</scope>
    <source>
        <strain evidence="3">DSM 22002</strain>
    </source>
</reference>
<evidence type="ECO:0000313" key="2">
    <source>
        <dbReference type="EMBL" id="SDH55115.1"/>
    </source>
</evidence>